<proteinExistence type="predicted"/>
<evidence type="ECO:0000313" key="1">
    <source>
        <dbReference type="EMBL" id="KAK7389120.1"/>
    </source>
</evidence>
<protein>
    <submittedName>
        <fullName evidence="1">Uncharacterized protein</fullName>
    </submittedName>
</protein>
<name>A0AAN9S5E3_PSOTE</name>
<dbReference type="AlphaFoldDB" id="A0AAN9S5E3"/>
<evidence type="ECO:0000313" key="2">
    <source>
        <dbReference type="Proteomes" id="UP001386955"/>
    </source>
</evidence>
<dbReference type="EMBL" id="JAYMYS010000006">
    <property type="protein sequence ID" value="KAK7389120.1"/>
    <property type="molecule type" value="Genomic_DNA"/>
</dbReference>
<comment type="caution">
    <text evidence="1">The sequence shown here is derived from an EMBL/GenBank/DDBJ whole genome shotgun (WGS) entry which is preliminary data.</text>
</comment>
<reference evidence="1 2" key="1">
    <citation type="submission" date="2024-01" db="EMBL/GenBank/DDBJ databases">
        <title>The genomes of 5 underutilized Papilionoideae crops provide insights into root nodulation and disease resistanc.</title>
        <authorList>
            <person name="Jiang F."/>
        </authorList>
    </citation>
    <scope>NUCLEOTIDE SEQUENCE [LARGE SCALE GENOMIC DNA]</scope>
    <source>
        <strain evidence="1">DUOXIRENSHENG_FW03</strain>
        <tissue evidence="1">Leaves</tissue>
    </source>
</reference>
<gene>
    <name evidence="1" type="ORF">VNO78_23952</name>
</gene>
<organism evidence="1 2">
    <name type="scientific">Psophocarpus tetragonolobus</name>
    <name type="common">Winged bean</name>
    <name type="synonym">Dolichos tetragonolobus</name>
    <dbReference type="NCBI Taxonomy" id="3891"/>
    <lineage>
        <taxon>Eukaryota</taxon>
        <taxon>Viridiplantae</taxon>
        <taxon>Streptophyta</taxon>
        <taxon>Embryophyta</taxon>
        <taxon>Tracheophyta</taxon>
        <taxon>Spermatophyta</taxon>
        <taxon>Magnoliopsida</taxon>
        <taxon>eudicotyledons</taxon>
        <taxon>Gunneridae</taxon>
        <taxon>Pentapetalae</taxon>
        <taxon>rosids</taxon>
        <taxon>fabids</taxon>
        <taxon>Fabales</taxon>
        <taxon>Fabaceae</taxon>
        <taxon>Papilionoideae</taxon>
        <taxon>50 kb inversion clade</taxon>
        <taxon>NPAAA clade</taxon>
        <taxon>indigoferoid/millettioid clade</taxon>
        <taxon>Phaseoleae</taxon>
        <taxon>Psophocarpus</taxon>
    </lineage>
</organism>
<sequence length="123" mass="14150">MRHPSRQSSFLSSFSQHRSSMFYIATTHILFHTTTIRLSSSSPLLQFFSHPNCTLFGPFLHTSFKPLPFSFTPTTSFSFNTMTSSNAKSVHDFTIKDANDNFMVEDVVEEESRLWIFVQEPSQ</sequence>
<accession>A0AAN9S5E3</accession>
<keyword evidence="2" id="KW-1185">Reference proteome</keyword>
<dbReference type="Proteomes" id="UP001386955">
    <property type="component" value="Unassembled WGS sequence"/>
</dbReference>